<proteinExistence type="predicted"/>
<evidence type="ECO:0000256" key="6">
    <source>
        <dbReference type="ARBA" id="ARBA00049348"/>
    </source>
</evidence>
<keyword evidence="4" id="KW-0227">DNA damage</keyword>
<dbReference type="Proteomes" id="UP000623678">
    <property type="component" value="Unassembled WGS sequence"/>
</dbReference>
<dbReference type="InterPro" id="IPR001497">
    <property type="entry name" value="MethylDNA_cys_MeTrfase_AS"/>
</dbReference>
<comment type="caution">
    <text evidence="8">The sequence shown here is derived from an EMBL/GenBank/DDBJ whole genome shotgun (WGS) entry which is preliminary data.</text>
</comment>
<comment type="catalytic activity">
    <reaction evidence="1">
        <text>a 4-O-methyl-thymidine in DNA + L-cysteinyl-[protein] = a thymidine in DNA + S-methyl-L-cysteinyl-[protein]</text>
        <dbReference type="Rhea" id="RHEA:53428"/>
        <dbReference type="Rhea" id="RHEA-COMP:10131"/>
        <dbReference type="Rhea" id="RHEA-COMP:10132"/>
        <dbReference type="Rhea" id="RHEA-COMP:13555"/>
        <dbReference type="Rhea" id="RHEA-COMP:13556"/>
        <dbReference type="ChEBI" id="CHEBI:29950"/>
        <dbReference type="ChEBI" id="CHEBI:82612"/>
        <dbReference type="ChEBI" id="CHEBI:137386"/>
        <dbReference type="ChEBI" id="CHEBI:137387"/>
        <dbReference type="EC" id="2.1.1.63"/>
    </reaction>
</comment>
<dbReference type="CDD" id="cd06445">
    <property type="entry name" value="ATase"/>
    <property type="match status" value="1"/>
</dbReference>
<keyword evidence="5" id="KW-0234">DNA repair</keyword>
<organism evidence="8 9">
    <name type="scientific">Youxingia wuxianensis</name>
    <dbReference type="NCBI Taxonomy" id="2763678"/>
    <lineage>
        <taxon>Bacteria</taxon>
        <taxon>Bacillati</taxon>
        <taxon>Bacillota</taxon>
        <taxon>Clostridia</taxon>
        <taxon>Eubacteriales</taxon>
        <taxon>Oscillospiraceae</taxon>
        <taxon>Youxingia</taxon>
    </lineage>
</organism>
<dbReference type="PANTHER" id="PTHR42942">
    <property type="entry name" value="6-O-METHYLGUANINE DNA METHYLTRANSFERASE"/>
    <property type="match status" value="1"/>
</dbReference>
<gene>
    <name evidence="8" type="ORF">H8705_06675</name>
</gene>
<evidence type="ECO:0000256" key="3">
    <source>
        <dbReference type="ARBA" id="ARBA00022679"/>
    </source>
</evidence>
<dbReference type="SUPFAM" id="SSF46767">
    <property type="entry name" value="Methylated DNA-protein cysteine methyltransferase, C-terminal domain"/>
    <property type="match status" value="1"/>
</dbReference>
<dbReference type="InterPro" id="IPR052520">
    <property type="entry name" value="ATL_DNA_repair"/>
</dbReference>
<dbReference type="GO" id="GO:0003908">
    <property type="term" value="F:methylated-DNA-[protein]-cysteine S-methyltransferase activity"/>
    <property type="evidence" value="ECO:0007669"/>
    <property type="project" value="UniProtKB-EC"/>
</dbReference>
<evidence type="ECO:0000256" key="1">
    <source>
        <dbReference type="ARBA" id="ARBA00001286"/>
    </source>
</evidence>
<evidence type="ECO:0000256" key="5">
    <source>
        <dbReference type="ARBA" id="ARBA00023204"/>
    </source>
</evidence>
<keyword evidence="9" id="KW-1185">Reference proteome</keyword>
<dbReference type="Gene3D" id="1.10.10.10">
    <property type="entry name" value="Winged helix-like DNA-binding domain superfamily/Winged helix DNA-binding domain"/>
    <property type="match status" value="1"/>
</dbReference>
<evidence type="ECO:0000259" key="7">
    <source>
        <dbReference type="Pfam" id="PF01035"/>
    </source>
</evidence>
<evidence type="ECO:0000256" key="2">
    <source>
        <dbReference type="ARBA" id="ARBA00022603"/>
    </source>
</evidence>
<evidence type="ECO:0000313" key="8">
    <source>
        <dbReference type="EMBL" id="MBC8585264.1"/>
    </source>
</evidence>
<dbReference type="AlphaFoldDB" id="A0A926ERZ0"/>
<accession>A0A926ERZ0</accession>
<protein>
    <submittedName>
        <fullName evidence="8">MGMT family protein</fullName>
    </submittedName>
</protein>
<dbReference type="GO" id="GO:0006281">
    <property type="term" value="P:DNA repair"/>
    <property type="evidence" value="ECO:0007669"/>
    <property type="project" value="UniProtKB-KW"/>
</dbReference>
<comment type="catalytic activity">
    <reaction evidence="6">
        <text>a 6-O-methyl-2'-deoxyguanosine in DNA + L-cysteinyl-[protein] = S-methyl-L-cysteinyl-[protein] + a 2'-deoxyguanosine in DNA</text>
        <dbReference type="Rhea" id="RHEA:24000"/>
        <dbReference type="Rhea" id="RHEA-COMP:10131"/>
        <dbReference type="Rhea" id="RHEA-COMP:10132"/>
        <dbReference type="Rhea" id="RHEA-COMP:11367"/>
        <dbReference type="Rhea" id="RHEA-COMP:11368"/>
        <dbReference type="ChEBI" id="CHEBI:29950"/>
        <dbReference type="ChEBI" id="CHEBI:82612"/>
        <dbReference type="ChEBI" id="CHEBI:85445"/>
        <dbReference type="ChEBI" id="CHEBI:85448"/>
        <dbReference type="EC" id="2.1.1.63"/>
    </reaction>
</comment>
<keyword evidence="2" id="KW-0489">Methyltransferase</keyword>
<dbReference type="GO" id="GO:0032259">
    <property type="term" value="P:methylation"/>
    <property type="evidence" value="ECO:0007669"/>
    <property type="project" value="UniProtKB-KW"/>
</dbReference>
<dbReference type="Pfam" id="PF01035">
    <property type="entry name" value="DNA_binding_1"/>
    <property type="match status" value="1"/>
</dbReference>
<feature type="domain" description="Methylated-DNA-[protein]-cysteine S-methyltransferase DNA binding" evidence="7">
    <location>
        <begin position="4"/>
        <end position="84"/>
    </location>
</feature>
<keyword evidence="3" id="KW-0808">Transferase</keyword>
<reference evidence="8" key="1">
    <citation type="submission" date="2020-08" db="EMBL/GenBank/DDBJ databases">
        <title>Genome public.</title>
        <authorList>
            <person name="Liu C."/>
            <person name="Sun Q."/>
        </authorList>
    </citation>
    <scope>NUCLEOTIDE SEQUENCE</scope>
    <source>
        <strain evidence="8">NSJ-64</strain>
    </source>
</reference>
<evidence type="ECO:0000313" key="9">
    <source>
        <dbReference type="Proteomes" id="UP000623678"/>
    </source>
</evidence>
<dbReference type="NCBIfam" id="TIGR00589">
    <property type="entry name" value="ogt"/>
    <property type="match status" value="1"/>
</dbReference>
<evidence type="ECO:0000256" key="4">
    <source>
        <dbReference type="ARBA" id="ARBA00022763"/>
    </source>
</evidence>
<dbReference type="PROSITE" id="PS00374">
    <property type="entry name" value="MGMT"/>
    <property type="match status" value="1"/>
</dbReference>
<dbReference type="InterPro" id="IPR036217">
    <property type="entry name" value="MethylDNA_cys_MeTrfase_DNAb"/>
</dbReference>
<name>A0A926ERZ0_9FIRM</name>
<sequence>MKMNFRRKIYSITQQIPYGRVVSYGQLALLAGNPRAARAVGYAMRQAPHGLPCHRVVHQDGSTTDAFDIGSRNFQRQMLEAEGVEFTPDGRVKMEDYRWDGEGCQVVQE</sequence>
<dbReference type="EMBL" id="JACRTD010000004">
    <property type="protein sequence ID" value="MBC8585264.1"/>
    <property type="molecule type" value="Genomic_DNA"/>
</dbReference>
<dbReference type="InterPro" id="IPR014048">
    <property type="entry name" value="MethylDNA_cys_MeTrfase_DNA-bd"/>
</dbReference>
<dbReference type="PANTHER" id="PTHR42942:SF1">
    <property type="entry name" value="ALKYLTRANSFERASE-LIKE PROTEIN 1"/>
    <property type="match status" value="1"/>
</dbReference>
<dbReference type="InterPro" id="IPR036388">
    <property type="entry name" value="WH-like_DNA-bd_sf"/>
</dbReference>